<sequence>MGRIVASMKQAGNILNAGDMSNWLAFGLIVLLGLWPGIEVWLVKQVVNFVDQNSRSDAITYILIMAGLGAIAILLYGLHPYFLRKVKDRIYERLSLRLFSLVDRTTVNDWIRADTRNRLANTSESVSSLYHEGIDGYAALLQTMLTGLALTWVLLLTAWWAPPLILAGALLNVYLTRKAAARETAFLGGIAEQSRLESAFMESLTSYKHAKEVRVFGIADWLRGKWRHEYDAIARKTIGHTVRVSALRLASNLSTSIVTLIVLLAGLWRLHEGALGAGDIAALLVGGLYLEQLLNMVLTQGKHWLGRKMYLAPLFDDAADRRQTERPEAASGALRPDMAVRLTDVSFSYDGRKQALSGVSLDIPKGTKLAVVGPNGSGKSTLMHIIGGILKPDTGTVQTDEIGGFCLQDYGRYKLSVEDNVMLGDVDRPDAALAKQQLRHVRADFVASLPGKEKTMLWPEIGGVDLSEGQWQRIGMARSLYRTAYRSGSIVILDEPTASLDPDAELELLTSVMEQLRDYTVIFVIHRLVGCAFADKVLIMEAGKVSDYGPHDHLLRTNPLYREMWKASSSFM</sequence>
<dbReference type="InterPro" id="IPR003593">
    <property type="entry name" value="AAA+_ATPase"/>
</dbReference>
<dbReference type="eggNOG" id="COG1132">
    <property type="taxonomic scope" value="Bacteria"/>
</dbReference>
<evidence type="ECO:0000256" key="3">
    <source>
        <dbReference type="ARBA" id="ARBA00022741"/>
    </source>
</evidence>
<dbReference type="OrthoDB" id="9806127at2"/>
<keyword evidence="3" id="KW-0547">Nucleotide-binding</keyword>
<feature type="transmembrane region" description="Helical" evidence="7">
    <location>
        <begin position="159"/>
        <end position="175"/>
    </location>
</feature>
<dbReference type="EMBL" id="CP003255">
    <property type="protein sequence ID" value="AGA56477.1"/>
    <property type="molecule type" value="Genomic_DNA"/>
</dbReference>
<evidence type="ECO:0000259" key="9">
    <source>
        <dbReference type="PROSITE" id="PS50929"/>
    </source>
</evidence>
<keyword evidence="4" id="KW-0067">ATP-binding</keyword>
<dbReference type="PROSITE" id="PS50893">
    <property type="entry name" value="ABC_TRANSPORTER_2"/>
    <property type="match status" value="1"/>
</dbReference>
<gene>
    <name evidence="10" type="ordered locus">Theco_0232</name>
</gene>
<organism evidence="10 11">
    <name type="scientific">Thermobacillus composti (strain DSM 18247 / JCM 13945 / KWC4)</name>
    <dbReference type="NCBI Taxonomy" id="717605"/>
    <lineage>
        <taxon>Bacteria</taxon>
        <taxon>Bacillati</taxon>
        <taxon>Bacillota</taxon>
        <taxon>Bacilli</taxon>
        <taxon>Bacillales</taxon>
        <taxon>Paenibacillaceae</taxon>
        <taxon>Thermobacillus</taxon>
    </lineage>
</organism>
<dbReference type="GO" id="GO:0140359">
    <property type="term" value="F:ABC-type transporter activity"/>
    <property type="evidence" value="ECO:0007669"/>
    <property type="project" value="InterPro"/>
</dbReference>
<dbReference type="STRING" id="717605.Theco_0232"/>
<dbReference type="PANTHER" id="PTHR24221">
    <property type="entry name" value="ATP-BINDING CASSETTE SUB-FAMILY B"/>
    <property type="match status" value="1"/>
</dbReference>
<evidence type="ECO:0000256" key="4">
    <source>
        <dbReference type="ARBA" id="ARBA00022840"/>
    </source>
</evidence>
<dbReference type="Proteomes" id="UP000010795">
    <property type="component" value="Chromosome"/>
</dbReference>
<dbReference type="SUPFAM" id="SSF90123">
    <property type="entry name" value="ABC transporter transmembrane region"/>
    <property type="match status" value="1"/>
</dbReference>
<dbReference type="AlphaFoldDB" id="L0E9L6"/>
<feature type="transmembrane region" description="Helical" evidence="7">
    <location>
        <begin position="21"/>
        <end position="38"/>
    </location>
</feature>
<accession>L0E9L6</accession>
<dbReference type="InterPro" id="IPR027417">
    <property type="entry name" value="P-loop_NTPase"/>
</dbReference>
<evidence type="ECO:0000256" key="6">
    <source>
        <dbReference type="ARBA" id="ARBA00023136"/>
    </source>
</evidence>
<dbReference type="RefSeq" id="WP_015253243.1">
    <property type="nucleotide sequence ID" value="NC_019897.1"/>
</dbReference>
<evidence type="ECO:0000313" key="10">
    <source>
        <dbReference type="EMBL" id="AGA56477.1"/>
    </source>
</evidence>
<dbReference type="KEGG" id="tco:Theco_0232"/>
<proteinExistence type="predicted"/>
<dbReference type="CDD" id="cd03228">
    <property type="entry name" value="ABCC_MRP_Like"/>
    <property type="match status" value="1"/>
</dbReference>
<dbReference type="Pfam" id="PF00005">
    <property type="entry name" value="ABC_tran"/>
    <property type="match status" value="1"/>
</dbReference>
<dbReference type="Pfam" id="PF00664">
    <property type="entry name" value="ABC_membrane"/>
    <property type="match status" value="1"/>
</dbReference>
<dbReference type="GO" id="GO:0005886">
    <property type="term" value="C:plasma membrane"/>
    <property type="evidence" value="ECO:0007669"/>
    <property type="project" value="UniProtKB-SubCell"/>
</dbReference>
<keyword evidence="11" id="KW-1185">Reference proteome</keyword>
<feature type="transmembrane region" description="Helical" evidence="7">
    <location>
        <begin position="58"/>
        <end position="83"/>
    </location>
</feature>
<evidence type="ECO:0000256" key="7">
    <source>
        <dbReference type="SAM" id="Phobius"/>
    </source>
</evidence>
<keyword evidence="5 7" id="KW-1133">Transmembrane helix</keyword>
<dbReference type="InterPro" id="IPR003439">
    <property type="entry name" value="ABC_transporter-like_ATP-bd"/>
</dbReference>
<dbReference type="GO" id="GO:0034040">
    <property type="term" value="F:ATPase-coupled lipid transmembrane transporter activity"/>
    <property type="evidence" value="ECO:0007669"/>
    <property type="project" value="TreeGrafter"/>
</dbReference>
<feature type="domain" description="ABC transporter" evidence="8">
    <location>
        <begin position="340"/>
        <end position="567"/>
    </location>
</feature>
<dbReference type="GO" id="GO:0005524">
    <property type="term" value="F:ATP binding"/>
    <property type="evidence" value="ECO:0007669"/>
    <property type="project" value="UniProtKB-KW"/>
</dbReference>
<evidence type="ECO:0000259" key="8">
    <source>
        <dbReference type="PROSITE" id="PS50893"/>
    </source>
</evidence>
<dbReference type="SUPFAM" id="SSF52540">
    <property type="entry name" value="P-loop containing nucleoside triphosphate hydrolases"/>
    <property type="match status" value="1"/>
</dbReference>
<feature type="domain" description="ABC transmembrane type-1" evidence="9">
    <location>
        <begin position="23"/>
        <end position="306"/>
    </location>
</feature>
<dbReference type="SMART" id="SM00382">
    <property type="entry name" value="AAA"/>
    <property type="match status" value="1"/>
</dbReference>
<dbReference type="PROSITE" id="PS50929">
    <property type="entry name" value="ABC_TM1F"/>
    <property type="match status" value="1"/>
</dbReference>
<evidence type="ECO:0000256" key="1">
    <source>
        <dbReference type="ARBA" id="ARBA00004651"/>
    </source>
</evidence>
<dbReference type="PANTHER" id="PTHR24221:SF654">
    <property type="entry name" value="ATP-BINDING CASSETTE SUB-FAMILY B MEMBER 6"/>
    <property type="match status" value="1"/>
</dbReference>
<dbReference type="InterPro" id="IPR039421">
    <property type="entry name" value="Type_1_exporter"/>
</dbReference>
<dbReference type="InterPro" id="IPR011527">
    <property type="entry name" value="ABC1_TM_dom"/>
</dbReference>
<name>L0E9L6_THECK</name>
<dbReference type="Gene3D" id="3.40.50.300">
    <property type="entry name" value="P-loop containing nucleotide triphosphate hydrolases"/>
    <property type="match status" value="1"/>
</dbReference>
<evidence type="ECO:0000256" key="2">
    <source>
        <dbReference type="ARBA" id="ARBA00022692"/>
    </source>
</evidence>
<dbReference type="GO" id="GO:0016887">
    <property type="term" value="F:ATP hydrolysis activity"/>
    <property type="evidence" value="ECO:0007669"/>
    <property type="project" value="InterPro"/>
</dbReference>
<comment type="subcellular location">
    <subcellularLocation>
        <location evidence="1">Cell membrane</location>
        <topology evidence="1">Multi-pass membrane protein</topology>
    </subcellularLocation>
</comment>
<protein>
    <submittedName>
        <fullName evidence="10">ABC-type multidrug transport system, ATPase and permease component</fullName>
    </submittedName>
</protein>
<evidence type="ECO:0000313" key="11">
    <source>
        <dbReference type="Proteomes" id="UP000010795"/>
    </source>
</evidence>
<keyword evidence="6 7" id="KW-0472">Membrane</keyword>
<dbReference type="HOGENOM" id="CLU_000604_84_3_9"/>
<reference evidence="11" key="1">
    <citation type="submission" date="2012-01" db="EMBL/GenBank/DDBJ databases">
        <title>Complete sequence of chromosome of Thermobacillus composti KWC4.</title>
        <authorList>
            <person name="Lucas S."/>
            <person name="Han J."/>
            <person name="Lapidus A."/>
            <person name="Cheng J.-F."/>
            <person name="Goodwin L."/>
            <person name="Pitluck S."/>
            <person name="Peters L."/>
            <person name="Ovchinnikova G."/>
            <person name="Teshima H."/>
            <person name="Detter J.C."/>
            <person name="Han C."/>
            <person name="Tapia R."/>
            <person name="Land M."/>
            <person name="Hauser L."/>
            <person name="Kyrpides N."/>
            <person name="Ivanova N."/>
            <person name="Pagani I."/>
            <person name="Anderson I."/>
            <person name="Woyke T."/>
        </authorList>
    </citation>
    <scope>NUCLEOTIDE SEQUENCE [LARGE SCALE GENOMIC DNA]</scope>
    <source>
        <strain evidence="11">DSM 18247 / JCM 13945 / KWC4</strain>
    </source>
</reference>
<keyword evidence="2 7" id="KW-0812">Transmembrane</keyword>
<dbReference type="InterPro" id="IPR036640">
    <property type="entry name" value="ABC1_TM_sf"/>
</dbReference>
<dbReference type="Gene3D" id="1.20.1560.10">
    <property type="entry name" value="ABC transporter type 1, transmembrane domain"/>
    <property type="match status" value="1"/>
</dbReference>
<evidence type="ECO:0000256" key="5">
    <source>
        <dbReference type="ARBA" id="ARBA00022989"/>
    </source>
</evidence>